<dbReference type="EMBL" id="FOVJ01000005">
    <property type="protein sequence ID" value="SFN96330.1"/>
    <property type="molecule type" value="Genomic_DNA"/>
</dbReference>
<protein>
    <submittedName>
        <fullName evidence="1">N-acyl amino acid synthase, PEP-CTERM/exosortase system-associated</fullName>
    </submittedName>
</protein>
<name>A0A1I5DAU8_9PROT</name>
<proteinExistence type="predicted"/>
<organism evidence="1 2">
    <name type="scientific">Nitrosospira briensis</name>
    <dbReference type="NCBI Taxonomy" id="35799"/>
    <lineage>
        <taxon>Bacteria</taxon>
        <taxon>Pseudomonadati</taxon>
        <taxon>Pseudomonadota</taxon>
        <taxon>Betaproteobacteria</taxon>
        <taxon>Nitrosomonadales</taxon>
        <taxon>Nitrosomonadaceae</taxon>
        <taxon>Nitrosospira</taxon>
    </lineage>
</organism>
<dbReference type="Gene3D" id="3.40.630.30">
    <property type="match status" value="1"/>
</dbReference>
<dbReference type="Pfam" id="PF13444">
    <property type="entry name" value="Acetyltransf_5"/>
    <property type="match status" value="1"/>
</dbReference>
<dbReference type="SUPFAM" id="SSF55729">
    <property type="entry name" value="Acyl-CoA N-acyltransferases (Nat)"/>
    <property type="match status" value="1"/>
</dbReference>
<dbReference type="NCBIfam" id="TIGR03694">
    <property type="entry name" value="exosort_acyl"/>
    <property type="match status" value="1"/>
</dbReference>
<sequence>MSDFRVLQFPLKSPELIQTNDVVAAFNEYFEVVDADSPALLREVFHLRYQVYCIEQRAPGFEASNYPDEMESDEYDRHSSHILLRHRPTGEFVGTARLILQDPLDPARLFPTEKHMEIDPVLIDRSKLTRQNTAEISRLVVVRRFTRRRDELLHAYKSAVNIEGWAPTKQRRFPHPVLALVVGIIRMSSKNNVTQCLSVMEPSLNRLLGHFGLQFDVIGPLINHHGPRRPYYINLIQLLDRMYINNKEFWELMTDFGKIRIGPEDDSLQVSARKF</sequence>
<dbReference type="Proteomes" id="UP000183107">
    <property type="component" value="Unassembled WGS sequence"/>
</dbReference>
<evidence type="ECO:0000313" key="1">
    <source>
        <dbReference type="EMBL" id="SFN96330.1"/>
    </source>
</evidence>
<dbReference type="OrthoDB" id="582214at2"/>
<dbReference type="RefSeq" id="WP_074797446.1">
    <property type="nucleotide sequence ID" value="NZ_FOVJ01000005.1"/>
</dbReference>
<evidence type="ECO:0000313" key="2">
    <source>
        <dbReference type="Proteomes" id="UP000183107"/>
    </source>
</evidence>
<accession>A0A1I5DAU8</accession>
<reference evidence="2" key="1">
    <citation type="submission" date="2016-10" db="EMBL/GenBank/DDBJ databases">
        <authorList>
            <person name="Varghese N."/>
        </authorList>
    </citation>
    <scope>NUCLEOTIDE SEQUENCE [LARGE SCALE GENOMIC DNA]</scope>
    <source>
        <strain evidence="2">Nsp8</strain>
    </source>
</reference>
<gene>
    <name evidence="1" type="ORF">SAMN05216386_2261</name>
</gene>
<dbReference type="InterPro" id="IPR016181">
    <property type="entry name" value="Acyl_CoA_acyltransferase"/>
</dbReference>
<keyword evidence="2" id="KW-1185">Reference proteome</keyword>
<dbReference type="InterPro" id="IPR022484">
    <property type="entry name" value="PEP-CTERM/exosrtase_acylTfrase"/>
</dbReference>
<dbReference type="AlphaFoldDB" id="A0A1I5DAU8"/>